<evidence type="ECO:0000256" key="3">
    <source>
        <dbReference type="HAMAP-Rule" id="MF_01660"/>
    </source>
</evidence>
<accession>A0A151A6A0</accession>
<dbReference type="AlphaFoldDB" id="A0A151A6A0"/>
<dbReference type="GO" id="GO:0009234">
    <property type="term" value="P:menaquinone biosynthetic process"/>
    <property type="evidence" value="ECO:0007669"/>
    <property type="project" value="UniProtKB-UniRule"/>
</dbReference>
<dbReference type="EC" id="4.2.99.20" evidence="3"/>
<name>A0A151A6A0_9STAP</name>
<dbReference type="RefSeq" id="WP_061855013.1">
    <property type="nucleotide sequence ID" value="NZ_LUGM01000002.1"/>
</dbReference>
<dbReference type="InterPro" id="IPR029058">
    <property type="entry name" value="AB_hydrolase_fold"/>
</dbReference>
<protein>
    <recommendedName>
        <fullName evidence="3">Putative 2-succinyl-6-hydroxy-2,4-cyclohexadiene-1-carboxylate synthase</fullName>
        <shortName evidence="3">SHCHC synthase</shortName>
        <ecNumber evidence="3">4.2.99.20</ecNumber>
    </recommendedName>
</protein>
<comment type="pathway">
    <text evidence="3">Quinol/quinone metabolism; menaquinone biosynthesis.</text>
</comment>
<dbReference type="NCBIfam" id="TIGR03695">
    <property type="entry name" value="menH_SHCHC"/>
    <property type="match status" value="1"/>
</dbReference>
<gene>
    <name evidence="3" type="primary">menH</name>
    <name evidence="5" type="ORF">A0131_08710</name>
</gene>
<comment type="pathway">
    <text evidence="3">Quinol/quinone metabolism; 1,4-dihydroxy-2-naphthoate biosynthesis; 1,4-dihydroxy-2-naphthoate from chorismate: step 3/7.</text>
</comment>
<dbReference type="HAMAP" id="MF_01660">
    <property type="entry name" value="MenH"/>
    <property type="match status" value="1"/>
</dbReference>
<dbReference type="UniPathway" id="UPA00079"/>
<dbReference type="EMBL" id="LUGM01000002">
    <property type="protein sequence ID" value="KYH14857.1"/>
    <property type="molecule type" value="Genomic_DNA"/>
</dbReference>
<evidence type="ECO:0000256" key="2">
    <source>
        <dbReference type="ARBA" id="ARBA00023239"/>
    </source>
</evidence>
<dbReference type="UniPathway" id="UPA01057">
    <property type="reaction ID" value="UER00900"/>
</dbReference>
<reference evidence="5 6" key="1">
    <citation type="submission" date="2016-02" db="EMBL/GenBank/DDBJ databases">
        <title>Draft genome sequence of hydrocarbon degrading Staphylococcus saprophyticus Strain CNV2, isolated from crude-oil contaminated soil from Noonmati Oil Refinery, Guwahati, Assam, India.</title>
        <authorList>
            <person name="Mukherjee A."/>
            <person name="Chettri B."/>
            <person name="Langpoklakpam J."/>
            <person name="Singh A.K."/>
            <person name="Chattopadhyay D.J."/>
        </authorList>
    </citation>
    <scope>NUCLEOTIDE SEQUENCE [LARGE SCALE GENOMIC DNA]</scope>
    <source>
        <strain evidence="5 6">CNV2</strain>
    </source>
</reference>
<proteinExistence type="inferred from homology"/>
<evidence type="ECO:0000313" key="5">
    <source>
        <dbReference type="EMBL" id="KYH14857.1"/>
    </source>
</evidence>
<dbReference type="Proteomes" id="UP000075418">
    <property type="component" value="Unassembled WGS sequence"/>
</dbReference>
<evidence type="ECO:0000259" key="4">
    <source>
        <dbReference type="Pfam" id="PF12697"/>
    </source>
</evidence>
<comment type="caution">
    <text evidence="5">The sequence shown here is derived from an EMBL/GenBank/DDBJ whole genome shotgun (WGS) entry which is preliminary data.</text>
</comment>
<comment type="similarity">
    <text evidence="3">Belongs to the AB hydrolase superfamily. MenH family.</text>
</comment>
<organism evidence="5 6">
    <name type="scientific">Staphylococcus kloosii</name>
    <dbReference type="NCBI Taxonomy" id="29384"/>
    <lineage>
        <taxon>Bacteria</taxon>
        <taxon>Bacillati</taxon>
        <taxon>Bacillota</taxon>
        <taxon>Bacilli</taxon>
        <taxon>Bacillales</taxon>
        <taxon>Staphylococcaceae</taxon>
        <taxon>Staphylococcus</taxon>
    </lineage>
</organism>
<comment type="function">
    <text evidence="3">Catalyzes a proton abstraction reaction that results in 2,5-elimination of pyruvate from 2-succinyl-5-enolpyruvyl-6-hydroxy-3-cyclohexene-1-carboxylate (SEPHCHC) and the formation of 2-succinyl-6-hydroxy-2,4-cyclohexadiene-1-carboxylate (SHCHC).</text>
</comment>
<sequence length="268" mass="30719">MLNYNFHPAQKDSNKLLVLLHGFISDHTSFDHLLSSFNNDVNVLTIDLPGHGNDETTRDEEWNFNAISNYLDDTLETFSNYDIYLHGYSMGGRVALYYALNGKMTVHGLILESTSAGIDSAESRVERQQVDKARAKVLDIAGLEVFVNDWEKLPLFQTQYDLDKSSQRRIRTMRMNQDPNRLAQALRDYGTGNMPNLWHDIHNIKVPTLIIVGELDRKFCEISQRLNKEIDQSEVSKISNVGHTVHVEDAEEFGRIVLGFLFKEEQND</sequence>
<dbReference type="Pfam" id="PF12697">
    <property type="entry name" value="Abhydrolase_6"/>
    <property type="match status" value="1"/>
</dbReference>
<evidence type="ECO:0000313" key="6">
    <source>
        <dbReference type="Proteomes" id="UP000075418"/>
    </source>
</evidence>
<dbReference type="PANTHER" id="PTHR42916">
    <property type="entry name" value="2-SUCCINYL-5-ENOLPYRUVYL-6-HYDROXY-3-CYCLOHEXENE-1-CARBOXYLATE SYNTHASE"/>
    <property type="match status" value="1"/>
</dbReference>
<comment type="catalytic activity">
    <reaction evidence="3">
        <text>5-enolpyruvoyl-6-hydroxy-2-succinyl-cyclohex-3-ene-1-carboxylate = (1R,6R)-6-hydroxy-2-succinyl-cyclohexa-2,4-diene-1-carboxylate + pyruvate</text>
        <dbReference type="Rhea" id="RHEA:25597"/>
        <dbReference type="ChEBI" id="CHEBI:15361"/>
        <dbReference type="ChEBI" id="CHEBI:58689"/>
        <dbReference type="ChEBI" id="CHEBI:58818"/>
        <dbReference type="EC" id="4.2.99.20"/>
    </reaction>
</comment>
<feature type="domain" description="AB hydrolase-1" evidence="4">
    <location>
        <begin position="17"/>
        <end position="253"/>
    </location>
</feature>
<keyword evidence="1 3" id="KW-0474">Menaquinone biosynthesis</keyword>
<evidence type="ECO:0000256" key="1">
    <source>
        <dbReference type="ARBA" id="ARBA00022428"/>
    </source>
</evidence>
<dbReference type="GO" id="GO:0070205">
    <property type="term" value="F:2-succinyl-6-hydroxy-2,4-cyclohexadiene-1-carboxylate synthase activity"/>
    <property type="evidence" value="ECO:0007669"/>
    <property type="project" value="UniProtKB-UniRule"/>
</dbReference>
<keyword evidence="2 3" id="KW-0456">Lyase</keyword>
<dbReference type="PANTHER" id="PTHR42916:SF1">
    <property type="entry name" value="PROTEIN PHYLLO, CHLOROPLASTIC"/>
    <property type="match status" value="1"/>
</dbReference>
<comment type="subunit">
    <text evidence="3">Monomer.</text>
</comment>
<dbReference type="InterPro" id="IPR000073">
    <property type="entry name" value="AB_hydrolase_1"/>
</dbReference>
<dbReference type="InterPro" id="IPR022485">
    <property type="entry name" value="SHCHC_synthase_MenH"/>
</dbReference>
<dbReference type="SUPFAM" id="SSF53474">
    <property type="entry name" value="alpha/beta-Hydrolases"/>
    <property type="match status" value="1"/>
</dbReference>
<dbReference type="Gene3D" id="3.40.50.1820">
    <property type="entry name" value="alpha/beta hydrolase"/>
    <property type="match status" value="1"/>
</dbReference>